<feature type="transmembrane region" description="Helical" evidence="6">
    <location>
        <begin position="188"/>
        <end position="211"/>
    </location>
</feature>
<dbReference type="PROSITE" id="PS01006">
    <property type="entry name" value="FORMATE_NITRITE_TP_2"/>
    <property type="match status" value="1"/>
</dbReference>
<dbReference type="PANTHER" id="PTHR30520:SF8">
    <property type="entry name" value="NITRITE TRANSPORTER NIRC"/>
    <property type="match status" value="1"/>
</dbReference>
<dbReference type="PANTHER" id="PTHR30520">
    <property type="entry name" value="FORMATE TRANSPORTER-RELATED"/>
    <property type="match status" value="1"/>
</dbReference>
<protein>
    <submittedName>
        <fullName evidence="7">Nitrite transporter NirC</fullName>
    </submittedName>
</protein>
<dbReference type="GO" id="GO:0015499">
    <property type="term" value="F:formate transmembrane transporter activity"/>
    <property type="evidence" value="ECO:0007669"/>
    <property type="project" value="TreeGrafter"/>
</dbReference>
<name>A0A1T4LPS9_9FIRM</name>
<reference evidence="8" key="1">
    <citation type="submission" date="2017-02" db="EMBL/GenBank/DDBJ databases">
        <authorList>
            <person name="Varghese N."/>
            <person name="Submissions S."/>
        </authorList>
    </citation>
    <scope>NUCLEOTIDE SEQUENCE [LARGE SCALE GENOMIC DNA]</scope>
    <source>
        <strain evidence="8">ATCC BAA-73</strain>
    </source>
</reference>
<gene>
    <name evidence="7" type="ORF">SAMN02745118_01204</name>
</gene>
<feature type="transmembrane region" description="Helical" evidence="6">
    <location>
        <begin position="68"/>
        <end position="95"/>
    </location>
</feature>
<keyword evidence="2 6" id="KW-0812">Transmembrane</keyword>
<evidence type="ECO:0000256" key="6">
    <source>
        <dbReference type="SAM" id="Phobius"/>
    </source>
</evidence>
<feature type="transmembrane region" description="Helical" evidence="6">
    <location>
        <begin position="157"/>
        <end position="176"/>
    </location>
</feature>
<dbReference type="NCBIfam" id="TIGR00790">
    <property type="entry name" value="fnt"/>
    <property type="match status" value="1"/>
</dbReference>
<dbReference type="InterPro" id="IPR024002">
    <property type="entry name" value="For/NO2_transpt_CS"/>
</dbReference>
<keyword evidence="4 6" id="KW-0472">Membrane</keyword>
<dbReference type="RefSeq" id="WP_078809695.1">
    <property type="nucleotide sequence ID" value="NZ_FUWM01000009.1"/>
</dbReference>
<keyword evidence="8" id="KW-1185">Reference proteome</keyword>
<evidence type="ECO:0000256" key="3">
    <source>
        <dbReference type="ARBA" id="ARBA00022989"/>
    </source>
</evidence>
<keyword evidence="3 6" id="KW-1133">Transmembrane helix</keyword>
<evidence type="ECO:0000313" key="8">
    <source>
        <dbReference type="Proteomes" id="UP000190625"/>
    </source>
</evidence>
<evidence type="ECO:0000313" key="7">
    <source>
        <dbReference type="EMBL" id="SJZ56730.1"/>
    </source>
</evidence>
<dbReference type="InterPro" id="IPR023271">
    <property type="entry name" value="Aquaporin-like"/>
</dbReference>
<dbReference type="EMBL" id="FUWM01000009">
    <property type="protein sequence ID" value="SJZ56730.1"/>
    <property type="molecule type" value="Genomic_DNA"/>
</dbReference>
<dbReference type="STRING" id="142842.SAMN02745118_01204"/>
<evidence type="ECO:0000256" key="4">
    <source>
        <dbReference type="ARBA" id="ARBA00023136"/>
    </source>
</evidence>
<dbReference type="Pfam" id="PF01226">
    <property type="entry name" value="Form_Nir_trans"/>
    <property type="match status" value="1"/>
</dbReference>
<feature type="transmembrane region" description="Helical" evidence="6">
    <location>
        <begin position="24"/>
        <end position="48"/>
    </location>
</feature>
<dbReference type="GO" id="GO:0005886">
    <property type="term" value="C:plasma membrane"/>
    <property type="evidence" value="ECO:0007669"/>
    <property type="project" value="TreeGrafter"/>
</dbReference>
<comment type="subcellular location">
    <subcellularLocation>
        <location evidence="1">Membrane</location>
        <topology evidence="1">Multi-pass membrane protein</topology>
    </subcellularLocation>
</comment>
<dbReference type="OrthoDB" id="9786493at2"/>
<dbReference type="InterPro" id="IPR000292">
    <property type="entry name" value="For/NO2_transpt"/>
</dbReference>
<feature type="transmembrane region" description="Helical" evidence="6">
    <location>
        <begin position="107"/>
        <end position="127"/>
    </location>
</feature>
<comment type="similarity">
    <text evidence="5">Belongs to the FNT transporter (TC 1.A.16) family.</text>
</comment>
<dbReference type="Gene3D" id="1.20.1080.10">
    <property type="entry name" value="Glycerol uptake facilitator protein"/>
    <property type="match status" value="1"/>
</dbReference>
<dbReference type="Proteomes" id="UP000190625">
    <property type="component" value="Unassembled WGS sequence"/>
</dbReference>
<accession>A0A1T4LPS9</accession>
<sequence length="272" mass="29420">MFTKTTNKVAMAAKKKVDFMNNQLMKYFILSAFAGAFVGLGIMLIFSVGAPLVAINSPFVKLIMGSSFGVALTLVIFAGSELFTGNNLVMTIGWLSGEVKFKDVLKLWFWCYLGNLAGSIVIALLIFKTGLIAEGTATGAFIVKASASKMNAPIYELFFRGILCNMLVCLAVWMSIKVKNEVSKLILIFWCLLAFIGSGFEHSIANMSLLAMGLLTPHSEAITVMGYIRNLIPVTLGNMIGGGLLIGALYWYVSNNPLSASQKANRNIKKAA</sequence>
<organism evidence="7 8">
    <name type="scientific">Selenihalanaerobacter shriftii</name>
    <dbReference type="NCBI Taxonomy" id="142842"/>
    <lineage>
        <taxon>Bacteria</taxon>
        <taxon>Bacillati</taxon>
        <taxon>Bacillota</taxon>
        <taxon>Clostridia</taxon>
        <taxon>Halanaerobiales</taxon>
        <taxon>Halobacteroidaceae</taxon>
        <taxon>Selenihalanaerobacter</taxon>
    </lineage>
</organism>
<proteinExistence type="inferred from homology"/>
<dbReference type="AlphaFoldDB" id="A0A1T4LPS9"/>
<evidence type="ECO:0000256" key="2">
    <source>
        <dbReference type="ARBA" id="ARBA00022692"/>
    </source>
</evidence>
<evidence type="ECO:0000256" key="5">
    <source>
        <dbReference type="ARBA" id="ARBA00049660"/>
    </source>
</evidence>
<evidence type="ECO:0000256" key="1">
    <source>
        <dbReference type="ARBA" id="ARBA00004141"/>
    </source>
</evidence>
<feature type="transmembrane region" description="Helical" evidence="6">
    <location>
        <begin position="231"/>
        <end position="253"/>
    </location>
</feature>